<dbReference type="InterPro" id="IPR039425">
    <property type="entry name" value="RNA_pol_sigma-70-like"/>
</dbReference>
<keyword evidence="8" id="KW-1185">Reference proteome</keyword>
<dbReference type="CDD" id="cd06171">
    <property type="entry name" value="Sigma70_r4"/>
    <property type="match status" value="1"/>
</dbReference>
<evidence type="ECO:0000259" key="6">
    <source>
        <dbReference type="Pfam" id="PF08281"/>
    </source>
</evidence>
<accession>A0A418LZH1</accession>
<keyword evidence="4" id="KW-0804">Transcription</keyword>
<dbReference type="AlphaFoldDB" id="A0A418LZH1"/>
<dbReference type="RefSeq" id="WP_119670897.1">
    <property type="nucleotide sequence ID" value="NZ_QXED01000010.1"/>
</dbReference>
<evidence type="ECO:0000259" key="5">
    <source>
        <dbReference type="Pfam" id="PF04542"/>
    </source>
</evidence>
<evidence type="ECO:0000256" key="4">
    <source>
        <dbReference type="ARBA" id="ARBA00023163"/>
    </source>
</evidence>
<gene>
    <name evidence="7" type="ORF">DYU11_27185</name>
</gene>
<comment type="caution">
    <text evidence="7">The sequence shown here is derived from an EMBL/GenBank/DDBJ whole genome shotgun (WGS) entry which is preliminary data.</text>
</comment>
<dbReference type="PANTHER" id="PTHR43133">
    <property type="entry name" value="RNA POLYMERASE ECF-TYPE SIGMA FACTO"/>
    <property type="match status" value="1"/>
</dbReference>
<dbReference type="NCBIfam" id="TIGR02937">
    <property type="entry name" value="sigma70-ECF"/>
    <property type="match status" value="1"/>
</dbReference>
<keyword evidence="3" id="KW-0731">Sigma factor</keyword>
<dbReference type="PANTHER" id="PTHR43133:SF46">
    <property type="entry name" value="RNA POLYMERASE SIGMA-70 FACTOR ECF SUBFAMILY"/>
    <property type="match status" value="1"/>
</dbReference>
<evidence type="ECO:0000313" key="8">
    <source>
        <dbReference type="Proteomes" id="UP000283523"/>
    </source>
</evidence>
<dbReference type="SUPFAM" id="SSF88946">
    <property type="entry name" value="Sigma2 domain of RNA polymerase sigma factors"/>
    <property type="match status" value="1"/>
</dbReference>
<dbReference type="Gene3D" id="1.10.1740.10">
    <property type="match status" value="1"/>
</dbReference>
<evidence type="ECO:0000256" key="2">
    <source>
        <dbReference type="ARBA" id="ARBA00023015"/>
    </source>
</evidence>
<sequence>MPDSTQFATDIALWNAFREGDVRAFEQIYRAHAEPLMNYGKRISSDVELVADAVQDVFLEIWKRRATLTTPNTIRFYLFRILRNRLVGHLTRTTDPLYQAGDLTDVDGRINSPSLETLLTELDTQQHQQVLLRRAIESLPPRQQEALVLAYYHQFSNEEVAQVMGINPQSVTNHISRAILALRQLLNGTLWTVGWMLINLSRQW</sequence>
<comment type="similarity">
    <text evidence="1">Belongs to the sigma-70 factor family. ECF subfamily.</text>
</comment>
<name>A0A418LZH1_9BACT</name>
<dbReference type="InterPro" id="IPR013325">
    <property type="entry name" value="RNA_pol_sigma_r2"/>
</dbReference>
<dbReference type="InterPro" id="IPR036388">
    <property type="entry name" value="WH-like_DNA-bd_sf"/>
</dbReference>
<dbReference type="GO" id="GO:0016987">
    <property type="term" value="F:sigma factor activity"/>
    <property type="evidence" value="ECO:0007669"/>
    <property type="project" value="UniProtKB-KW"/>
</dbReference>
<dbReference type="InterPro" id="IPR013249">
    <property type="entry name" value="RNA_pol_sigma70_r4_t2"/>
</dbReference>
<organism evidence="7 8">
    <name type="scientific">Fibrisoma montanum</name>
    <dbReference type="NCBI Taxonomy" id="2305895"/>
    <lineage>
        <taxon>Bacteria</taxon>
        <taxon>Pseudomonadati</taxon>
        <taxon>Bacteroidota</taxon>
        <taxon>Cytophagia</taxon>
        <taxon>Cytophagales</taxon>
        <taxon>Spirosomataceae</taxon>
        <taxon>Fibrisoma</taxon>
    </lineage>
</organism>
<dbReference type="Pfam" id="PF04542">
    <property type="entry name" value="Sigma70_r2"/>
    <property type="match status" value="1"/>
</dbReference>
<dbReference type="Gene3D" id="1.10.10.10">
    <property type="entry name" value="Winged helix-like DNA-binding domain superfamily/Winged helix DNA-binding domain"/>
    <property type="match status" value="1"/>
</dbReference>
<dbReference type="Pfam" id="PF08281">
    <property type="entry name" value="Sigma70_r4_2"/>
    <property type="match status" value="1"/>
</dbReference>
<dbReference type="Proteomes" id="UP000283523">
    <property type="component" value="Unassembled WGS sequence"/>
</dbReference>
<keyword evidence="2" id="KW-0805">Transcription regulation</keyword>
<dbReference type="GO" id="GO:0003677">
    <property type="term" value="F:DNA binding"/>
    <property type="evidence" value="ECO:0007669"/>
    <property type="project" value="InterPro"/>
</dbReference>
<dbReference type="InterPro" id="IPR014284">
    <property type="entry name" value="RNA_pol_sigma-70_dom"/>
</dbReference>
<reference evidence="7 8" key="1">
    <citation type="submission" date="2018-08" db="EMBL/GenBank/DDBJ databases">
        <title>Fibrisoma montanum sp. nov., isolated from Danxia mountain soil.</title>
        <authorList>
            <person name="Huang Y."/>
        </authorList>
    </citation>
    <scope>NUCLEOTIDE SEQUENCE [LARGE SCALE GENOMIC DNA]</scope>
    <source>
        <strain evidence="7 8">HYT19</strain>
    </source>
</reference>
<dbReference type="OrthoDB" id="9150024at2"/>
<dbReference type="InterPro" id="IPR013324">
    <property type="entry name" value="RNA_pol_sigma_r3/r4-like"/>
</dbReference>
<protein>
    <submittedName>
        <fullName evidence="7">Sigma-70 family RNA polymerase sigma factor</fullName>
    </submittedName>
</protein>
<dbReference type="InterPro" id="IPR007627">
    <property type="entry name" value="RNA_pol_sigma70_r2"/>
</dbReference>
<dbReference type="GO" id="GO:0006352">
    <property type="term" value="P:DNA-templated transcription initiation"/>
    <property type="evidence" value="ECO:0007669"/>
    <property type="project" value="InterPro"/>
</dbReference>
<feature type="domain" description="RNA polymerase sigma-70 region 2" evidence="5">
    <location>
        <begin position="28"/>
        <end position="93"/>
    </location>
</feature>
<dbReference type="EMBL" id="QXED01000010">
    <property type="protein sequence ID" value="RIV18659.1"/>
    <property type="molecule type" value="Genomic_DNA"/>
</dbReference>
<proteinExistence type="inferred from homology"/>
<evidence type="ECO:0000256" key="3">
    <source>
        <dbReference type="ARBA" id="ARBA00023082"/>
    </source>
</evidence>
<evidence type="ECO:0000313" key="7">
    <source>
        <dbReference type="EMBL" id="RIV18659.1"/>
    </source>
</evidence>
<dbReference type="SUPFAM" id="SSF88659">
    <property type="entry name" value="Sigma3 and sigma4 domains of RNA polymerase sigma factors"/>
    <property type="match status" value="1"/>
</dbReference>
<feature type="domain" description="RNA polymerase sigma factor 70 region 4 type 2" evidence="6">
    <location>
        <begin position="131"/>
        <end position="182"/>
    </location>
</feature>
<evidence type="ECO:0000256" key="1">
    <source>
        <dbReference type="ARBA" id="ARBA00010641"/>
    </source>
</evidence>